<organism evidence="2 3">
    <name type="scientific">Mycolicibacterium moriokaense</name>
    <dbReference type="NCBI Taxonomy" id="39691"/>
    <lineage>
        <taxon>Bacteria</taxon>
        <taxon>Bacillati</taxon>
        <taxon>Actinomycetota</taxon>
        <taxon>Actinomycetes</taxon>
        <taxon>Mycobacteriales</taxon>
        <taxon>Mycobacteriaceae</taxon>
        <taxon>Mycolicibacterium</taxon>
    </lineage>
</organism>
<dbReference type="EMBL" id="AP022560">
    <property type="protein sequence ID" value="BBW99844.1"/>
    <property type="molecule type" value="Genomic_DNA"/>
</dbReference>
<accession>A0AAD1H724</accession>
<feature type="domain" description="DUF732" evidence="1">
    <location>
        <begin position="85"/>
        <end position="168"/>
    </location>
</feature>
<dbReference type="KEGG" id="mmor:MMOR_07810"/>
<sequence length="168" mass="17432">MDVVQRSVRQWVASAPLSGWLATSASTLVVASVPALLTGCSGADMMATMGMPTSETAIAHGEASASPGPAQLHGQSNALQVTPQQRGYLDALRASGVKPSSDLAALSIGSYVCQARAAKQTDQAVWDFVLPLVRSDVRDGRLSSIAPSTADVDSATADYIRIATERLC</sequence>
<dbReference type="AlphaFoldDB" id="A0AAD1H724"/>
<gene>
    <name evidence="2" type="ORF">MMOR_07810</name>
</gene>
<evidence type="ECO:0000313" key="3">
    <source>
        <dbReference type="Proteomes" id="UP000466681"/>
    </source>
</evidence>
<proteinExistence type="predicted"/>
<dbReference type="InterPro" id="IPR007969">
    <property type="entry name" value="DUF732"/>
</dbReference>
<keyword evidence="3" id="KW-1185">Reference proteome</keyword>
<evidence type="ECO:0000313" key="2">
    <source>
        <dbReference type="EMBL" id="BBW99844.1"/>
    </source>
</evidence>
<reference evidence="2 3" key="1">
    <citation type="journal article" date="2019" name="Emerg. Microbes Infect.">
        <title>Comprehensive subspecies identification of 175 nontuberculous mycobacteria species based on 7547 genomic profiles.</title>
        <authorList>
            <person name="Matsumoto Y."/>
            <person name="Kinjo T."/>
            <person name="Motooka D."/>
            <person name="Nabeya D."/>
            <person name="Jung N."/>
            <person name="Uechi K."/>
            <person name="Horii T."/>
            <person name="Iida T."/>
            <person name="Fujita J."/>
            <person name="Nakamura S."/>
        </authorList>
    </citation>
    <scope>NUCLEOTIDE SEQUENCE [LARGE SCALE GENOMIC DNA]</scope>
    <source>
        <strain evidence="2 3">JCM 6375</strain>
    </source>
</reference>
<protein>
    <recommendedName>
        <fullName evidence="1">DUF732 domain-containing protein</fullName>
    </recommendedName>
</protein>
<evidence type="ECO:0000259" key="1">
    <source>
        <dbReference type="Pfam" id="PF05305"/>
    </source>
</evidence>
<name>A0AAD1H724_9MYCO</name>
<dbReference type="Pfam" id="PF05305">
    <property type="entry name" value="DUF732"/>
    <property type="match status" value="1"/>
</dbReference>
<dbReference type="Proteomes" id="UP000466681">
    <property type="component" value="Chromosome"/>
</dbReference>